<sequence>MVNAAVLVVAVVALGLNVAAAAEDPYVTSGIVPDVIDASPSGELKVVWSYNVKAQYGNELKPSDLKESPTVTWTGDNGLYTLVMTDPDAPSRANPEIREFLHCLVGNVPYNHIENGDALAAYFGPAPPQDSGLHRYVWLAYKQPGRIAFDFTPINASTLDGRRSFSIRKFAKEHKLGSPVAGNFFQAQYEAGAGSSAGGNFCGLPSFRGFWLIYLFSYVWLSR</sequence>
<evidence type="ECO:0000313" key="3">
    <source>
        <dbReference type="EMBL" id="KAK3933410.1"/>
    </source>
</evidence>
<dbReference type="InterPro" id="IPR036610">
    <property type="entry name" value="PEBP-like_sf"/>
</dbReference>
<name>A0AAE1LVX6_9NEOP</name>
<evidence type="ECO:0000313" key="4">
    <source>
        <dbReference type="Proteomes" id="UP001219518"/>
    </source>
</evidence>
<dbReference type="InterPro" id="IPR035810">
    <property type="entry name" value="PEBP_euk"/>
</dbReference>
<evidence type="ECO:0000256" key="2">
    <source>
        <dbReference type="SAM" id="SignalP"/>
    </source>
</evidence>
<dbReference type="AlphaFoldDB" id="A0AAE1LVX6"/>
<dbReference type="EMBL" id="JAHWGI010001444">
    <property type="protein sequence ID" value="KAK3933410.1"/>
    <property type="molecule type" value="Genomic_DNA"/>
</dbReference>
<feature type="signal peptide" evidence="2">
    <location>
        <begin position="1"/>
        <end position="21"/>
    </location>
</feature>
<comment type="similarity">
    <text evidence="1">Belongs to the phosphatidylethanolamine-binding protein family.</text>
</comment>
<organism evidence="3 4">
    <name type="scientific">Frankliniella fusca</name>
    <dbReference type="NCBI Taxonomy" id="407009"/>
    <lineage>
        <taxon>Eukaryota</taxon>
        <taxon>Metazoa</taxon>
        <taxon>Ecdysozoa</taxon>
        <taxon>Arthropoda</taxon>
        <taxon>Hexapoda</taxon>
        <taxon>Insecta</taxon>
        <taxon>Pterygota</taxon>
        <taxon>Neoptera</taxon>
        <taxon>Paraneoptera</taxon>
        <taxon>Thysanoptera</taxon>
        <taxon>Terebrantia</taxon>
        <taxon>Thripoidea</taxon>
        <taxon>Thripidae</taxon>
        <taxon>Frankliniella</taxon>
    </lineage>
</organism>
<dbReference type="PROSITE" id="PS01220">
    <property type="entry name" value="PBP"/>
    <property type="match status" value="1"/>
</dbReference>
<dbReference type="InterPro" id="IPR001858">
    <property type="entry name" value="Phosphatidylethanolamine-bd_CS"/>
</dbReference>
<dbReference type="PANTHER" id="PTHR11362:SF82">
    <property type="entry name" value="PHOSPHATIDYLETHANOLAMINE-BINDING PROTEIN 4"/>
    <property type="match status" value="1"/>
</dbReference>
<accession>A0AAE1LVX6</accession>
<dbReference type="Proteomes" id="UP001219518">
    <property type="component" value="Unassembled WGS sequence"/>
</dbReference>
<feature type="chain" id="PRO_5041909020" evidence="2">
    <location>
        <begin position="22"/>
        <end position="223"/>
    </location>
</feature>
<proteinExistence type="inferred from homology"/>
<reference evidence="3" key="1">
    <citation type="submission" date="2021-07" db="EMBL/GenBank/DDBJ databases">
        <authorList>
            <person name="Catto M.A."/>
            <person name="Jacobson A."/>
            <person name="Kennedy G."/>
            <person name="Labadie P."/>
            <person name="Hunt B.G."/>
            <person name="Srinivasan R."/>
        </authorList>
    </citation>
    <scope>NUCLEOTIDE SEQUENCE</scope>
    <source>
        <strain evidence="3">PL_HMW_Pooled</strain>
        <tissue evidence="3">Head</tissue>
    </source>
</reference>
<dbReference type="SUPFAM" id="SSF49777">
    <property type="entry name" value="PEBP-like"/>
    <property type="match status" value="1"/>
</dbReference>
<keyword evidence="4" id="KW-1185">Reference proteome</keyword>
<evidence type="ECO:0000256" key="1">
    <source>
        <dbReference type="ARBA" id="ARBA00007091"/>
    </source>
</evidence>
<dbReference type="Gene3D" id="3.90.280.10">
    <property type="entry name" value="PEBP-like"/>
    <property type="match status" value="1"/>
</dbReference>
<dbReference type="CDD" id="cd00866">
    <property type="entry name" value="PEBP_euk"/>
    <property type="match status" value="1"/>
</dbReference>
<dbReference type="InterPro" id="IPR008914">
    <property type="entry name" value="PEBP"/>
</dbReference>
<keyword evidence="2" id="KW-0732">Signal</keyword>
<comment type="caution">
    <text evidence="3">The sequence shown here is derived from an EMBL/GenBank/DDBJ whole genome shotgun (WGS) entry which is preliminary data.</text>
</comment>
<dbReference type="Pfam" id="PF01161">
    <property type="entry name" value="PBP"/>
    <property type="match status" value="1"/>
</dbReference>
<protein>
    <submittedName>
        <fullName evidence="3">OV-16 antigen</fullName>
    </submittedName>
</protein>
<dbReference type="PANTHER" id="PTHR11362">
    <property type="entry name" value="PHOSPHATIDYLETHANOLAMINE-BINDING PROTEIN"/>
    <property type="match status" value="1"/>
</dbReference>
<gene>
    <name evidence="3" type="ORF">KUF71_017999</name>
</gene>
<reference evidence="3" key="2">
    <citation type="journal article" date="2023" name="BMC Genomics">
        <title>Pest status, molecular evolution, and epigenetic factors derived from the genome assembly of Frankliniella fusca, a thysanopteran phytovirus vector.</title>
        <authorList>
            <person name="Catto M.A."/>
            <person name="Labadie P.E."/>
            <person name="Jacobson A.L."/>
            <person name="Kennedy G.G."/>
            <person name="Srinivasan R."/>
            <person name="Hunt B.G."/>
        </authorList>
    </citation>
    <scope>NUCLEOTIDE SEQUENCE</scope>
    <source>
        <strain evidence="3">PL_HMW_Pooled</strain>
    </source>
</reference>